<dbReference type="PANTHER" id="PTHR42776">
    <property type="entry name" value="SERINE PEPTIDASE S9 FAMILY MEMBER"/>
    <property type="match status" value="1"/>
</dbReference>
<sequence>MKRLGFLSIALLAAAPLVAPQAAQPLRPFEMADMHQLQDLSGPSFSPDGERIAYTVSGHNLDSDASVSDLWRASWSGGEPVQLTNTQFDSEWAPAYSPDGKWLAFLGDGSEDGSAQIFVMPAAGGEPRQVSSLPAGVTDFVWAPDSRRFALIAEDAPPPVRKDSRGEDKPVPPLVIDRFQFVEDYRDYLTNRYQRLWTLSLDGEQLTQLTRAPMDVWLPSWSPDGASVAYVTRTGPDPDRHLNYDVYTVTPEAGAEPKRISSFAGTDVDPYWESRPVWSPDGKQLAWLQSGEDKWIYYAPWQLVVADLEKGTERKLAHIDRSFYKPRWSPDGKSIYALVEQNLNTWLARIDVASEKIDYLSQGQRFGYDYALAPNGRLAELVSTDTRPFFIESVEAKPRTLADHNSFLSQVQLQASEELRFDSEGHSIEALLVKPVGYQPGKKYPTIVRVHGGPVYQFSHEFMYDWQLYAAAGYAVLAVNPRGSSGRGFDFARAIYASWGEADVKDVLAGVDHLVDLGIADKQRLGLGGWSYGGILTNFLIGSDTRFKAAISGAGVANVLGSYGHDQYSREYELELGTPWENFDNYARVSYPFLHADRITTPTLYQCAEKDRNVPCLGAEQMYQALRSLKVDSQLVIYPGQNHGLNVPSYLADRMQRNLDWYGQYLLKKRG</sequence>
<dbReference type="Gene3D" id="2.120.10.30">
    <property type="entry name" value="TolB, C-terminal domain"/>
    <property type="match status" value="2"/>
</dbReference>
<keyword evidence="1 5" id="KW-0378">Hydrolase</keyword>
<dbReference type="PANTHER" id="PTHR42776:SF27">
    <property type="entry name" value="DIPEPTIDYL PEPTIDASE FAMILY MEMBER 6"/>
    <property type="match status" value="1"/>
</dbReference>
<dbReference type="Proteomes" id="UP001302477">
    <property type="component" value="Chromosome"/>
</dbReference>
<evidence type="ECO:0000259" key="4">
    <source>
        <dbReference type="Pfam" id="PF00326"/>
    </source>
</evidence>
<dbReference type="EMBL" id="CP137555">
    <property type="protein sequence ID" value="WOX07228.1"/>
    <property type="molecule type" value="Genomic_DNA"/>
</dbReference>
<dbReference type="GO" id="GO:0006508">
    <property type="term" value="P:proteolysis"/>
    <property type="evidence" value="ECO:0007669"/>
    <property type="project" value="InterPro"/>
</dbReference>
<proteinExistence type="predicted"/>
<dbReference type="AlphaFoldDB" id="A0AAU0N4P0"/>
<evidence type="ECO:0000256" key="1">
    <source>
        <dbReference type="ARBA" id="ARBA00022801"/>
    </source>
</evidence>
<dbReference type="SUPFAM" id="SSF82171">
    <property type="entry name" value="DPP6 N-terminal domain-like"/>
    <property type="match status" value="1"/>
</dbReference>
<dbReference type="Gene3D" id="3.40.50.1820">
    <property type="entry name" value="alpha/beta hydrolase"/>
    <property type="match status" value="1"/>
</dbReference>
<keyword evidence="6" id="KW-1185">Reference proteome</keyword>
<dbReference type="GO" id="GO:0004252">
    <property type="term" value="F:serine-type endopeptidase activity"/>
    <property type="evidence" value="ECO:0007669"/>
    <property type="project" value="TreeGrafter"/>
</dbReference>
<dbReference type="InterPro" id="IPR001375">
    <property type="entry name" value="Peptidase_S9_cat"/>
</dbReference>
<feature type="signal peptide" evidence="3">
    <location>
        <begin position="1"/>
        <end position="22"/>
    </location>
</feature>
<keyword evidence="3" id="KW-0732">Signal</keyword>
<accession>A0AAU0N4P0</accession>
<evidence type="ECO:0000313" key="5">
    <source>
        <dbReference type="EMBL" id="WOX07228.1"/>
    </source>
</evidence>
<dbReference type="Pfam" id="PF07676">
    <property type="entry name" value="PD40"/>
    <property type="match status" value="4"/>
</dbReference>
<dbReference type="Pfam" id="PF00326">
    <property type="entry name" value="Peptidase_S9"/>
    <property type="match status" value="1"/>
</dbReference>
<evidence type="ECO:0000256" key="2">
    <source>
        <dbReference type="ARBA" id="ARBA00022825"/>
    </source>
</evidence>
<reference evidence="5 6" key="1">
    <citation type="submission" date="2023-10" db="EMBL/GenBank/DDBJ databases">
        <title>Description of Microbulbifer bruguierae sp. nov., isolated from the sediments of mangrove plant Bruguiera sexangula and comparative genomic analyses of the genus Microbulbifer.</title>
        <authorList>
            <person name="Long M."/>
        </authorList>
    </citation>
    <scope>NUCLEOTIDE SEQUENCE [LARGE SCALE GENOMIC DNA]</scope>
    <source>
        <strain evidence="5 6">SPO729</strain>
    </source>
</reference>
<dbReference type="InterPro" id="IPR011659">
    <property type="entry name" value="WD40"/>
</dbReference>
<name>A0AAU0N4P0_9GAMM</name>
<protein>
    <submittedName>
        <fullName evidence="5">S9 family peptidase</fullName>
        <ecNumber evidence="5">3.4.-.-</ecNumber>
    </submittedName>
</protein>
<keyword evidence="2" id="KW-0645">Protease</keyword>
<feature type="chain" id="PRO_5043737057" evidence="3">
    <location>
        <begin position="23"/>
        <end position="671"/>
    </location>
</feature>
<gene>
    <name evidence="5" type="ORF">R5R33_08855</name>
</gene>
<keyword evidence="2" id="KW-0720">Serine protease</keyword>
<dbReference type="RefSeq" id="WP_318955657.1">
    <property type="nucleotide sequence ID" value="NZ_CP137555.1"/>
</dbReference>
<dbReference type="KEGG" id="mpaf:R5R33_08855"/>
<evidence type="ECO:0000256" key="3">
    <source>
        <dbReference type="SAM" id="SignalP"/>
    </source>
</evidence>
<organism evidence="5 6">
    <name type="scientific">Microbulbifer pacificus</name>
    <dbReference type="NCBI Taxonomy" id="407164"/>
    <lineage>
        <taxon>Bacteria</taxon>
        <taxon>Pseudomonadati</taxon>
        <taxon>Pseudomonadota</taxon>
        <taxon>Gammaproteobacteria</taxon>
        <taxon>Cellvibrionales</taxon>
        <taxon>Microbulbiferaceae</taxon>
        <taxon>Microbulbifer</taxon>
    </lineage>
</organism>
<dbReference type="SUPFAM" id="SSF53474">
    <property type="entry name" value="alpha/beta-Hydrolases"/>
    <property type="match status" value="1"/>
</dbReference>
<dbReference type="InterPro" id="IPR011042">
    <property type="entry name" value="6-blade_b-propeller_TolB-like"/>
</dbReference>
<feature type="domain" description="Peptidase S9 prolyl oligopeptidase catalytic" evidence="4">
    <location>
        <begin position="462"/>
        <end position="666"/>
    </location>
</feature>
<evidence type="ECO:0000313" key="6">
    <source>
        <dbReference type="Proteomes" id="UP001302477"/>
    </source>
</evidence>
<dbReference type="InterPro" id="IPR029058">
    <property type="entry name" value="AB_hydrolase_fold"/>
</dbReference>
<dbReference type="EC" id="3.4.-.-" evidence="5"/>